<feature type="compositionally biased region" description="Basic and acidic residues" evidence="2">
    <location>
        <begin position="41"/>
        <end position="61"/>
    </location>
</feature>
<dbReference type="RefSeq" id="XP_017783746.1">
    <property type="nucleotide sequence ID" value="XM_017928257.1"/>
</dbReference>
<protein>
    <submittedName>
        <fullName evidence="6">CWF19-like protein 2 homolog</fullName>
    </submittedName>
</protein>
<dbReference type="PANTHER" id="PTHR12072">
    <property type="entry name" value="CWF19, CELL CYCLE CONTROL PROTEIN"/>
    <property type="match status" value="1"/>
</dbReference>
<feature type="domain" description="Cwf19-like protein C-terminal" evidence="3">
    <location>
        <begin position="491"/>
        <end position="583"/>
    </location>
</feature>
<dbReference type="PANTHER" id="PTHR12072:SF5">
    <property type="entry name" value="CWF19-LIKE PROTEIN 2"/>
    <property type="match status" value="1"/>
</dbReference>
<evidence type="ECO:0000256" key="1">
    <source>
        <dbReference type="ARBA" id="ARBA00006795"/>
    </source>
</evidence>
<evidence type="ECO:0000313" key="6">
    <source>
        <dbReference type="RefSeq" id="XP_017783746.1"/>
    </source>
</evidence>
<feature type="compositionally biased region" description="Basic and acidic residues" evidence="2">
    <location>
        <begin position="146"/>
        <end position="155"/>
    </location>
</feature>
<dbReference type="GeneID" id="108567657"/>
<reference evidence="6" key="1">
    <citation type="submission" date="2025-08" db="UniProtKB">
        <authorList>
            <consortium name="RefSeq"/>
        </authorList>
    </citation>
    <scope>IDENTIFICATION</scope>
    <source>
        <tissue evidence="6">Whole Larva</tissue>
    </source>
</reference>
<feature type="region of interest" description="Disordered" evidence="2">
    <location>
        <begin position="264"/>
        <end position="288"/>
    </location>
</feature>
<name>A0ABM1NA96_NICVS</name>
<dbReference type="InterPro" id="IPR006767">
    <property type="entry name" value="Cwf19-like_C_dom-2"/>
</dbReference>
<evidence type="ECO:0000256" key="2">
    <source>
        <dbReference type="SAM" id="MobiDB-lite"/>
    </source>
</evidence>
<evidence type="ECO:0000259" key="4">
    <source>
        <dbReference type="Pfam" id="PF04677"/>
    </source>
</evidence>
<evidence type="ECO:0000313" key="5">
    <source>
        <dbReference type="Proteomes" id="UP000695000"/>
    </source>
</evidence>
<feature type="compositionally biased region" description="Basic and acidic residues" evidence="2">
    <location>
        <begin position="73"/>
        <end position="100"/>
    </location>
</feature>
<sequence>MGKHEKKSKSHKSEKHKKDKKKHKKRHYSSSSSDSSTGDEWVEKETTPKQKFEEPKQREDWFSLPANFTTISNHDRRRERELNKRNEKEEDKYNPSKNVRELNPYWKDGGDGLPSEFKKPSNDDFDIESTSSHKHKSVSSSNWRKPKNDLNEHNHKSASSSNWRKKKDQSSVTLKNESDNRRSSPEMNEDNTINEETKILSDKELNALAAKLVKAEIMGNTKLIEELKNKLEIARKLRECGVKEDHEVILTRTDSKGFARPVKMQSDYKDTSKKKKQKVETHSDSGDRMRYFADDDNYSLKQMFENEKFNSAEEQNNQFAKLAGKIRKNDDMDEIFADNIRNKESDAKVDKRNTDRAIDEHQRMTKSLDTCSKCLQSTNMLKHLMVSMGETIYLSLPSYEPLTEGHCLLIPLRHVISCTQLDENEFSELMNFRKMLTKMYLDDGDDVIFFETAMFFNSHPHMVINCIPLPKEEGDMAPIYFKKAIDESETEWATNKKLISLAGKNICKVVPKGLPYFSVSFGMTEGYAHIIEDQENFPKNFAHEIIGGMLDLHHSKWRKPKRQTFDEQSKRVLEFSKKWKEYDTSLTKY</sequence>
<comment type="similarity">
    <text evidence="1">Belongs to the CWF19 family.</text>
</comment>
<feature type="compositionally biased region" description="Basic and acidic residues" evidence="2">
    <location>
        <begin position="278"/>
        <end position="288"/>
    </location>
</feature>
<evidence type="ECO:0000259" key="3">
    <source>
        <dbReference type="Pfam" id="PF04676"/>
    </source>
</evidence>
<feature type="compositionally biased region" description="Basic residues" evidence="2">
    <location>
        <begin position="1"/>
        <end position="28"/>
    </location>
</feature>
<accession>A0ABM1NA96</accession>
<dbReference type="SUPFAM" id="SSF54197">
    <property type="entry name" value="HIT-like"/>
    <property type="match status" value="1"/>
</dbReference>
<dbReference type="InterPro" id="IPR036265">
    <property type="entry name" value="HIT-like_sf"/>
</dbReference>
<dbReference type="Pfam" id="PF04677">
    <property type="entry name" value="CwfJ_C_1"/>
    <property type="match status" value="1"/>
</dbReference>
<dbReference type="InterPro" id="IPR006768">
    <property type="entry name" value="Cwf19-like_C_dom-1"/>
</dbReference>
<dbReference type="Gene3D" id="3.30.428.10">
    <property type="entry name" value="HIT-like"/>
    <property type="match status" value="1"/>
</dbReference>
<feature type="domain" description="Cwf19-like C-terminal" evidence="4">
    <location>
        <begin position="359"/>
        <end position="482"/>
    </location>
</feature>
<dbReference type="InterPro" id="IPR040194">
    <property type="entry name" value="Cwf19-like"/>
</dbReference>
<feature type="region of interest" description="Disordered" evidence="2">
    <location>
        <begin position="1"/>
        <end position="197"/>
    </location>
</feature>
<organism evidence="5 6">
    <name type="scientific">Nicrophorus vespilloides</name>
    <name type="common">Boreal carrion beetle</name>
    <dbReference type="NCBI Taxonomy" id="110193"/>
    <lineage>
        <taxon>Eukaryota</taxon>
        <taxon>Metazoa</taxon>
        <taxon>Ecdysozoa</taxon>
        <taxon>Arthropoda</taxon>
        <taxon>Hexapoda</taxon>
        <taxon>Insecta</taxon>
        <taxon>Pterygota</taxon>
        <taxon>Neoptera</taxon>
        <taxon>Endopterygota</taxon>
        <taxon>Coleoptera</taxon>
        <taxon>Polyphaga</taxon>
        <taxon>Staphyliniformia</taxon>
        <taxon>Silphidae</taxon>
        <taxon>Nicrophorinae</taxon>
        <taxon>Nicrophorus</taxon>
    </lineage>
</organism>
<dbReference type="Proteomes" id="UP000695000">
    <property type="component" value="Unplaced"/>
</dbReference>
<keyword evidence="5" id="KW-1185">Reference proteome</keyword>
<dbReference type="Pfam" id="PF04676">
    <property type="entry name" value="CwfJ_C_2"/>
    <property type="match status" value="1"/>
</dbReference>
<gene>
    <name evidence="6" type="primary">LOC108567657</name>
</gene>
<proteinExistence type="inferred from homology"/>